<dbReference type="AlphaFoldDB" id="A0A8H7T1I5"/>
<organism evidence="1 2">
    <name type="scientific">Cadophora malorum</name>
    <dbReference type="NCBI Taxonomy" id="108018"/>
    <lineage>
        <taxon>Eukaryota</taxon>
        <taxon>Fungi</taxon>
        <taxon>Dikarya</taxon>
        <taxon>Ascomycota</taxon>
        <taxon>Pezizomycotina</taxon>
        <taxon>Leotiomycetes</taxon>
        <taxon>Helotiales</taxon>
        <taxon>Ploettnerulaceae</taxon>
        <taxon>Cadophora</taxon>
    </lineage>
</organism>
<dbReference type="OrthoDB" id="3182339at2759"/>
<keyword evidence="2" id="KW-1185">Reference proteome</keyword>
<name>A0A8H7T1I5_9HELO</name>
<gene>
    <name evidence="1" type="ORF">IFR04_016324</name>
</gene>
<protein>
    <submittedName>
        <fullName evidence="1">Uncharacterized protein</fullName>
    </submittedName>
</protein>
<feature type="non-terminal residue" evidence="1">
    <location>
        <position position="1269"/>
    </location>
</feature>
<evidence type="ECO:0000313" key="2">
    <source>
        <dbReference type="Proteomes" id="UP000664132"/>
    </source>
</evidence>
<proteinExistence type="predicted"/>
<evidence type="ECO:0000313" key="1">
    <source>
        <dbReference type="EMBL" id="KAG4410541.1"/>
    </source>
</evidence>
<sequence length="1269" mass="142094">MMITVHEWPLPSASTEAKAAVFELDVPDIVSIWRESTYAVLVDLFTADTAKPAHSDGKYMLLKSEGIQKWIKTKPGRIQLASSVKEVSRSHYGKQRFNVATQSTVCVENGLRCIMYDSGACVWTCEILGKHSLGRTCTLKLPPGNYKSLQYVLDGTQHTSNSIIANQDECPGSITLHELYSFSTLRAGHRLQWRNISRELVSRVLNFNHIETHLLVMQAAYEAGPSGLAFTRDSHVDLVEEDFGLSLLSAIEDGLGSVESNWQGATAVRTFTGLTTRLLSLSPHIFVRSRCLKFLDRARKVLVGWIQDVTELLHTSDGEEQQKRMAARILDLALSCYATFDTDECHLASIFSSAQNVSVAVESAVTIYDRCSAVNESRDASMAARMAQFVRCSRSIEETLRGRILTDSSGIDIAIRHLWSGYEPSGKWTALSSPNDRWVFTQTSAQRNRAGMTVHFNVLDGDFLVNGVPLTRLPRQYESHATYQRIFGGRILEVVPSQIVGMTFASRREIFGYQVHFHYHGSELIIRACKDGSDFELLPLQALHGDVPQAFIEDYAHWFDHSSGSIELRPIGTPWSTSPDNWRTETKRSDPFVLSQGNRKLMEMQSPIVQAIHQVLNTLEAEQHIHVVLTRTSKIEVHIPRMNLDFTIEQGSSFLESKQFRGMFIDRIQTFGSLTGLVTKLVLREALGSSRIVLVPDGEILSAKQDDHVRVHIDTGSARHISYHPFHIDSLLGRLFDNGSLHSRLFRVYLHAVTSYPLPDNLLGRTGTEEALHSLTQASTTSFSTFGKLETQLLVKIGSLSPIRRYYPPHLRTMETVSWSRLPSLQQHEKFFQIVETMKQEALSLQELQDVFVEAPAIDPRNFRELYERASIRLSNIRVYGYGAEKFTTQHDHVYAARDSIADSTREFQACSVSKLVDGWAVNSMPVRGLLSKFEEWGLPFSGKDDQSFPGLGFDHALLDPASKFLPAAWNTIQKTLIGCNGSNDRYRLMLFFATLAYSPNADQDIVQVLLAFATVPQLATIRMPQCHSINLSHGYAPSTTTLMEILGRNIRSFQKSSESRLPRLERETHLATDIRRENAFIAAADEKCEQFIQTLASQWPTSNLNWGNAIVDGLETYVNTVGAKGEVVKKFKEWHLNHQFREYITNLEAVLCTIASPASATTYSFQSPISAISVRQRYISFQNIIMGGTPSTVGVENCSPLLVHVEKTSSAASPSHRGVNLQNLLSRLSEKARGGYENNYISDLQKSFAAFTAGHDHSISTAQNNEAL</sequence>
<reference evidence="1" key="1">
    <citation type="submission" date="2021-02" db="EMBL/GenBank/DDBJ databases">
        <title>Genome sequence Cadophora malorum strain M34.</title>
        <authorList>
            <person name="Stefanovic E."/>
            <person name="Vu D."/>
            <person name="Scully C."/>
            <person name="Dijksterhuis J."/>
            <person name="Roader J."/>
            <person name="Houbraken J."/>
        </authorList>
    </citation>
    <scope>NUCLEOTIDE SEQUENCE</scope>
    <source>
        <strain evidence="1">M34</strain>
    </source>
</reference>
<dbReference type="Proteomes" id="UP000664132">
    <property type="component" value="Unassembled WGS sequence"/>
</dbReference>
<accession>A0A8H7T1I5</accession>
<dbReference type="EMBL" id="JAFJYH010000677">
    <property type="protein sequence ID" value="KAG4410541.1"/>
    <property type="molecule type" value="Genomic_DNA"/>
</dbReference>
<comment type="caution">
    <text evidence="1">The sequence shown here is derived from an EMBL/GenBank/DDBJ whole genome shotgun (WGS) entry which is preliminary data.</text>
</comment>